<keyword evidence="3" id="KW-1185">Reference proteome</keyword>
<organism evidence="2 3">
    <name type="scientific">Pseudobacillus wudalianchiensis</name>
    <dbReference type="NCBI Taxonomy" id="1743143"/>
    <lineage>
        <taxon>Bacteria</taxon>
        <taxon>Bacillati</taxon>
        <taxon>Bacillota</taxon>
        <taxon>Bacilli</taxon>
        <taxon>Bacillales</taxon>
        <taxon>Bacillaceae</taxon>
        <taxon>Pseudobacillus</taxon>
    </lineage>
</organism>
<comment type="caution">
    <text evidence="2">The sequence shown here is derived from an EMBL/GenBank/DDBJ whole genome shotgun (WGS) entry which is preliminary data.</text>
</comment>
<sequence>MASKKVWFNNKLSLSKQVIAMEKLFPSFEVSWKKNTVIWTGNLKPTEMSATYTIQISYSLDMKKPEIIVLSPKLKRREDEAIPHIYPEEKLCLFQPRKKEWTKETFIADTIVPWTSLWLYYYEMWHATGAWLGGGEHFRPKKKRRELSEESAVN</sequence>
<evidence type="ECO:0000313" key="3">
    <source>
        <dbReference type="Proteomes" id="UP000092578"/>
    </source>
</evidence>
<dbReference type="AlphaFoldDB" id="A0A1B9B950"/>
<evidence type="ECO:0000259" key="1">
    <source>
        <dbReference type="Pfam" id="PF26395"/>
    </source>
</evidence>
<feature type="domain" description="Type II CBASS E2 protein" evidence="1">
    <location>
        <begin position="17"/>
        <end position="137"/>
    </location>
</feature>
<protein>
    <recommendedName>
        <fullName evidence="1">Type II CBASS E2 protein domain-containing protein</fullName>
    </recommendedName>
</protein>
<evidence type="ECO:0000313" key="2">
    <source>
        <dbReference type="EMBL" id="OCA92601.1"/>
    </source>
</evidence>
<dbReference type="EMBL" id="MAYT01000001">
    <property type="protein sequence ID" value="OCA92601.1"/>
    <property type="molecule type" value="Genomic_DNA"/>
</dbReference>
<accession>A0A1B9B950</accession>
<dbReference type="Proteomes" id="UP000092578">
    <property type="component" value="Unassembled WGS sequence"/>
</dbReference>
<dbReference type="Pfam" id="PF26395">
    <property type="entry name" value="E2-CBASS"/>
    <property type="match status" value="1"/>
</dbReference>
<name>A0A1B9B950_9BACI</name>
<gene>
    <name evidence="2" type="ORF">A8F95_02580</name>
</gene>
<dbReference type="RefSeq" id="WP_065409090.1">
    <property type="nucleotide sequence ID" value="NZ_MAYT01000001.1"/>
</dbReference>
<proteinExistence type="predicted"/>
<dbReference type="InterPro" id="IPR058588">
    <property type="entry name" value="E2-CBASS"/>
</dbReference>
<reference evidence="3" key="1">
    <citation type="submission" date="2016-05" db="EMBL/GenBank/DDBJ databases">
        <authorList>
            <person name="Liu B."/>
            <person name="Wang J."/>
            <person name="Zhu Y."/>
            <person name="Liu G."/>
            <person name="Chen Q."/>
            <person name="Chen Z."/>
            <person name="Lan J."/>
            <person name="Che J."/>
            <person name="Ge C."/>
            <person name="Shi H."/>
            <person name="Pan Z."/>
            <person name="Liu X."/>
        </authorList>
    </citation>
    <scope>NUCLEOTIDE SEQUENCE [LARGE SCALE GENOMIC DNA]</scope>
    <source>
        <strain evidence="3">FJAT-27215</strain>
    </source>
</reference>